<evidence type="ECO:0000313" key="1">
    <source>
        <dbReference type="EMBL" id="GIX95542.1"/>
    </source>
</evidence>
<evidence type="ECO:0000313" key="2">
    <source>
        <dbReference type="Proteomes" id="UP001054837"/>
    </source>
</evidence>
<protein>
    <submittedName>
        <fullName evidence="1">Uncharacterized protein</fullName>
    </submittedName>
</protein>
<accession>A0AAV4PE12</accession>
<sequence length="148" mass="17058">MRSEILEPFGIYNKCVSVIGIDLKKPCFIPNRNSSNDARRKKTIKADKHPHFLSPSLSQRSSGRFKCRPTLGSSQNIAQWRPSKLHREFCLQRNLLSTCTCQTLCLLFTWHEIFRAILDLQDVGRICLARPNLPFRPLGAFYVLKARL</sequence>
<comment type="caution">
    <text evidence="1">The sequence shown here is derived from an EMBL/GenBank/DDBJ whole genome shotgun (WGS) entry which is preliminary data.</text>
</comment>
<keyword evidence="2" id="KW-1185">Reference proteome</keyword>
<dbReference type="EMBL" id="BPLQ01002757">
    <property type="protein sequence ID" value="GIX95542.1"/>
    <property type="molecule type" value="Genomic_DNA"/>
</dbReference>
<gene>
    <name evidence="1" type="ORF">CDAR_180211</name>
</gene>
<name>A0AAV4PE12_9ARAC</name>
<organism evidence="1 2">
    <name type="scientific">Caerostris darwini</name>
    <dbReference type="NCBI Taxonomy" id="1538125"/>
    <lineage>
        <taxon>Eukaryota</taxon>
        <taxon>Metazoa</taxon>
        <taxon>Ecdysozoa</taxon>
        <taxon>Arthropoda</taxon>
        <taxon>Chelicerata</taxon>
        <taxon>Arachnida</taxon>
        <taxon>Araneae</taxon>
        <taxon>Araneomorphae</taxon>
        <taxon>Entelegynae</taxon>
        <taxon>Araneoidea</taxon>
        <taxon>Araneidae</taxon>
        <taxon>Caerostris</taxon>
    </lineage>
</organism>
<dbReference type="AlphaFoldDB" id="A0AAV4PE12"/>
<dbReference type="Proteomes" id="UP001054837">
    <property type="component" value="Unassembled WGS sequence"/>
</dbReference>
<proteinExistence type="predicted"/>
<reference evidence="1 2" key="1">
    <citation type="submission" date="2021-06" db="EMBL/GenBank/DDBJ databases">
        <title>Caerostris darwini draft genome.</title>
        <authorList>
            <person name="Kono N."/>
            <person name="Arakawa K."/>
        </authorList>
    </citation>
    <scope>NUCLEOTIDE SEQUENCE [LARGE SCALE GENOMIC DNA]</scope>
</reference>